<sequence>MNKKEISREFNGDFSELRKIINSWNLIPGSPSDEHDSLIHKILSQLYRVADNDKIGKVIESELIVNYGFFRHEINVKKYAFEILDWWNTK</sequence>
<dbReference type="Proteomes" id="UP000270036">
    <property type="component" value="Chromosome"/>
</dbReference>
<evidence type="ECO:0000313" key="2">
    <source>
        <dbReference type="EMBL" id="VEH99750.1"/>
    </source>
</evidence>
<dbReference type="AlphaFoldDB" id="A0A3S4W4N8"/>
<reference evidence="2 4" key="2">
    <citation type="submission" date="2018-12" db="EMBL/GenBank/DDBJ databases">
        <authorList>
            <consortium name="Pathogen Informatics"/>
        </authorList>
    </citation>
    <scope>NUCLEOTIDE SEQUENCE [LARGE SCALE GENOMIC DNA]</scope>
    <source>
        <strain evidence="2 4">NCTC13489</strain>
    </source>
</reference>
<reference evidence="1 3" key="1">
    <citation type="submission" date="2014-07" db="EMBL/GenBank/DDBJ databases">
        <authorList>
            <person name="Pisani N.G."/>
            <person name="Newman J.D."/>
        </authorList>
    </citation>
    <scope>NUCLEOTIDE SEQUENCE [LARGE SCALE GENOMIC DNA]</scope>
    <source>
        <strain evidence="1 3">LMG 24720</strain>
    </source>
</reference>
<dbReference type="OrthoDB" id="713755at2"/>
<dbReference type="KEGG" id="cant:NCTC13489_01710"/>
<protein>
    <submittedName>
        <fullName evidence="2">Uncharacterized protein</fullName>
    </submittedName>
</protein>
<dbReference type="SUPFAM" id="SSF116922">
    <property type="entry name" value="YugE-like"/>
    <property type="match status" value="1"/>
</dbReference>
<name>A0A3S4W4N8_9FLAO</name>
<gene>
    <name evidence="1" type="ORF">HY04_09220</name>
    <name evidence="2" type="ORF">NCTC13489_01710</name>
</gene>
<dbReference type="Proteomes" id="UP000028349">
    <property type="component" value="Unassembled WGS sequence"/>
</dbReference>
<evidence type="ECO:0000313" key="4">
    <source>
        <dbReference type="Proteomes" id="UP000270036"/>
    </source>
</evidence>
<proteinExistence type="predicted"/>
<dbReference type="EMBL" id="JPEP01000002">
    <property type="protein sequence ID" value="KEY18662.1"/>
    <property type="molecule type" value="Genomic_DNA"/>
</dbReference>
<evidence type="ECO:0000313" key="3">
    <source>
        <dbReference type="Proteomes" id="UP000028349"/>
    </source>
</evidence>
<dbReference type="InterPro" id="IPR023162">
    <property type="entry name" value="Apc36109-like_dom_sf"/>
</dbReference>
<evidence type="ECO:0000313" key="1">
    <source>
        <dbReference type="EMBL" id="KEY18662.1"/>
    </source>
</evidence>
<dbReference type="EMBL" id="LR134441">
    <property type="protein sequence ID" value="VEH99750.1"/>
    <property type="molecule type" value="Genomic_DNA"/>
</dbReference>
<keyword evidence="3" id="KW-1185">Reference proteome</keyword>
<accession>A0A3S4W4N8</accession>
<organism evidence="2 4">
    <name type="scientific">Kaistella antarctica</name>
    <dbReference type="NCBI Taxonomy" id="266748"/>
    <lineage>
        <taxon>Bacteria</taxon>
        <taxon>Pseudomonadati</taxon>
        <taxon>Bacteroidota</taxon>
        <taxon>Flavobacteriia</taxon>
        <taxon>Flavobacteriales</taxon>
        <taxon>Weeksellaceae</taxon>
        <taxon>Chryseobacterium group</taxon>
        <taxon>Kaistella</taxon>
    </lineage>
</organism>
<dbReference type="RefSeq" id="WP_034719097.1">
    <property type="nucleotide sequence ID" value="NZ_FOIX01000004.1"/>
</dbReference>